<evidence type="ECO:0000313" key="3">
    <source>
        <dbReference type="EMBL" id="OHA03813.1"/>
    </source>
</evidence>
<dbReference type="STRING" id="1802274.A3J58_01730"/>
<evidence type="ECO:0000256" key="2">
    <source>
        <dbReference type="ARBA" id="ARBA00023002"/>
    </source>
</evidence>
<dbReference type="InterPro" id="IPR002347">
    <property type="entry name" value="SDR_fam"/>
</dbReference>
<evidence type="ECO:0000313" key="4">
    <source>
        <dbReference type="Proteomes" id="UP000178510"/>
    </source>
</evidence>
<accession>A0A1G2KWM4</accession>
<dbReference type="AlphaFoldDB" id="A0A1G2KWM4"/>
<dbReference type="FunFam" id="3.40.50.720:FF:000084">
    <property type="entry name" value="Short-chain dehydrogenase reductase"/>
    <property type="match status" value="1"/>
</dbReference>
<dbReference type="SUPFAM" id="SSF51735">
    <property type="entry name" value="NAD(P)-binding Rossmann-fold domains"/>
    <property type="match status" value="1"/>
</dbReference>
<dbReference type="Gene3D" id="3.40.50.720">
    <property type="entry name" value="NAD(P)-binding Rossmann-like Domain"/>
    <property type="match status" value="1"/>
</dbReference>
<comment type="caution">
    <text evidence="3">The sequence shown here is derived from an EMBL/GenBank/DDBJ whole genome shotgun (WGS) entry which is preliminary data.</text>
</comment>
<name>A0A1G2KWM4_9BACT</name>
<dbReference type="GO" id="GO:0016616">
    <property type="term" value="F:oxidoreductase activity, acting on the CH-OH group of donors, NAD or NADP as acceptor"/>
    <property type="evidence" value="ECO:0007669"/>
    <property type="project" value="TreeGrafter"/>
</dbReference>
<dbReference type="EMBL" id="MHQM01000019">
    <property type="protein sequence ID" value="OHA03813.1"/>
    <property type="molecule type" value="Genomic_DNA"/>
</dbReference>
<keyword evidence="2" id="KW-0560">Oxidoreductase</keyword>
<dbReference type="Proteomes" id="UP000178510">
    <property type="component" value="Unassembled WGS sequence"/>
</dbReference>
<dbReference type="NCBIfam" id="NF006132">
    <property type="entry name" value="PRK08277.1"/>
    <property type="match status" value="1"/>
</dbReference>
<evidence type="ECO:0000256" key="1">
    <source>
        <dbReference type="ARBA" id="ARBA00006484"/>
    </source>
</evidence>
<dbReference type="PANTHER" id="PTHR42760:SF115">
    <property type="entry name" value="3-OXOACYL-[ACYL-CARRIER-PROTEIN] REDUCTASE FABG"/>
    <property type="match status" value="1"/>
</dbReference>
<proteinExistence type="inferred from homology"/>
<protein>
    <submittedName>
        <fullName evidence="3">D-mannonate oxidoreductase</fullName>
    </submittedName>
</protein>
<gene>
    <name evidence="3" type="ORF">A3J58_01730</name>
</gene>
<dbReference type="Pfam" id="PF13561">
    <property type="entry name" value="adh_short_C2"/>
    <property type="match status" value="1"/>
</dbReference>
<organism evidence="3 4">
    <name type="scientific">Candidatus Sungbacteria bacterium RIFCSPHIGHO2_02_FULL_52_23</name>
    <dbReference type="NCBI Taxonomy" id="1802274"/>
    <lineage>
        <taxon>Bacteria</taxon>
        <taxon>Candidatus Sungiibacteriota</taxon>
    </lineage>
</organism>
<comment type="similarity">
    <text evidence="1">Belongs to the short-chain dehydrogenases/reductases (SDR) family.</text>
</comment>
<sequence length="274" mass="28715">MKKTTHNSLFDLTGEVAVVIGGTGMLGSAIVRGLADAGAAVAVVGRHQERGEQCVKAVAARGGNAEFFSADAVSRESLRAARLAIEKKFGVASVLVNAAGGNDPMVVASPDHPFESITFPDWQKHFELNVGGGILLPCQEFGPAMCGRGRGSIINIASVTGHIPVPRMVAYSASKSVILNLTKYLAREWAGKGVRVNSITPGWIPAEYNRRLLINEDGAPGARAEAIFRHTPMGRFGEPDELAGATVFLASPHASGFVTGIDIPVDGGFLAQTI</sequence>
<dbReference type="PRINTS" id="PR00081">
    <property type="entry name" value="GDHRDH"/>
</dbReference>
<reference evidence="3 4" key="1">
    <citation type="journal article" date="2016" name="Nat. Commun.">
        <title>Thousands of microbial genomes shed light on interconnected biogeochemical processes in an aquifer system.</title>
        <authorList>
            <person name="Anantharaman K."/>
            <person name="Brown C.T."/>
            <person name="Hug L.A."/>
            <person name="Sharon I."/>
            <person name="Castelle C.J."/>
            <person name="Probst A.J."/>
            <person name="Thomas B.C."/>
            <person name="Singh A."/>
            <person name="Wilkins M.J."/>
            <person name="Karaoz U."/>
            <person name="Brodie E.L."/>
            <person name="Williams K.H."/>
            <person name="Hubbard S.S."/>
            <person name="Banfield J.F."/>
        </authorList>
    </citation>
    <scope>NUCLEOTIDE SEQUENCE [LARGE SCALE GENOMIC DNA]</scope>
</reference>
<dbReference type="PRINTS" id="PR00080">
    <property type="entry name" value="SDRFAMILY"/>
</dbReference>
<dbReference type="InterPro" id="IPR036291">
    <property type="entry name" value="NAD(P)-bd_dom_sf"/>
</dbReference>
<dbReference type="PANTHER" id="PTHR42760">
    <property type="entry name" value="SHORT-CHAIN DEHYDROGENASES/REDUCTASES FAMILY MEMBER"/>
    <property type="match status" value="1"/>
</dbReference>